<reference evidence="2 3" key="1">
    <citation type="journal article" date="2019" name="PLoS Genet.">
        <title>Convergent evolution of linked mating-type loci in basidiomycete fungi.</title>
        <authorList>
            <person name="Sun S."/>
            <person name="Coelho M.A."/>
            <person name="Heitman J."/>
            <person name="Nowrousian M."/>
        </authorList>
    </citation>
    <scope>NUCLEOTIDE SEQUENCE [LARGE SCALE GENOMIC DNA]</scope>
    <source>
        <strain evidence="2 3">CBS 4282</strain>
    </source>
</reference>
<name>A0A7D8ZGU9_VANHU</name>
<proteinExistence type="predicted"/>
<dbReference type="Proteomes" id="UP000473826">
    <property type="component" value="Unassembled WGS sequence"/>
</dbReference>
<evidence type="ECO:0000313" key="2">
    <source>
        <dbReference type="EMBL" id="TXT04867.1"/>
    </source>
</evidence>
<evidence type="ECO:0008006" key="4">
    <source>
        <dbReference type="Google" id="ProtNLM"/>
    </source>
</evidence>
<dbReference type="EMBL" id="QKWK01000013">
    <property type="protein sequence ID" value="TXT04867.1"/>
    <property type="molecule type" value="Genomic_DNA"/>
</dbReference>
<feature type="compositionally biased region" description="Basic and acidic residues" evidence="1">
    <location>
        <begin position="234"/>
        <end position="251"/>
    </location>
</feature>
<feature type="region of interest" description="Disordered" evidence="1">
    <location>
        <begin position="387"/>
        <end position="412"/>
    </location>
</feature>
<evidence type="ECO:0000313" key="3">
    <source>
        <dbReference type="Proteomes" id="UP000473826"/>
    </source>
</evidence>
<keyword evidence="3" id="KW-1185">Reference proteome</keyword>
<feature type="region of interest" description="Disordered" evidence="1">
    <location>
        <begin position="1"/>
        <end position="23"/>
    </location>
</feature>
<organism evidence="2 3">
    <name type="scientific">Vanrija humicola</name>
    <name type="common">Yeast</name>
    <name type="synonym">Cryptococcus humicola</name>
    <dbReference type="NCBI Taxonomy" id="5417"/>
    <lineage>
        <taxon>Eukaryota</taxon>
        <taxon>Fungi</taxon>
        <taxon>Dikarya</taxon>
        <taxon>Basidiomycota</taxon>
        <taxon>Agaricomycotina</taxon>
        <taxon>Tremellomycetes</taxon>
        <taxon>Trichosporonales</taxon>
        <taxon>Trichosporonaceae</taxon>
        <taxon>Vanrija</taxon>
    </lineage>
</organism>
<feature type="region of interest" description="Disordered" evidence="1">
    <location>
        <begin position="228"/>
        <end position="256"/>
    </location>
</feature>
<accession>A0A7D8ZGU9</accession>
<gene>
    <name evidence="2" type="ORF">VHUM_03950</name>
</gene>
<evidence type="ECO:0000256" key="1">
    <source>
        <dbReference type="SAM" id="MobiDB-lite"/>
    </source>
</evidence>
<dbReference type="AlphaFoldDB" id="A0A7D8ZGU9"/>
<protein>
    <recommendedName>
        <fullName evidence="4">Arrestin-like N-terminal domain-containing protein</fullName>
    </recommendedName>
</protein>
<feature type="region of interest" description="Disordered" evidence="1">
    <location>
        <begin position="150"/>
        <end position="205"/>
    </location>
</feature>
<dbReference type="OrthoDB" id="2586454at2759"/>
<feature type="compositionally biased region" description="Polar residues" evidence="1">
    <location>
        <begin position="175"/>
        <end position="186"/>
    </location>
</feature>
<sequence>MLRYLSPARAGPSSRPRSDDPQLSLHVPNYGVVFLPQPEVGDNKPRHDHMLHGELEVTLNAPKRAKSIRVGLRSKIKLDLGPGRRAEETILFERSVEIVSSTADGVWLAAGTQRFDYTIIMPSNLAPHDQHSNGIVYHDLYAEVEGLPSPEEWKAPRSQGSSSSLFGLRGKRSPSAANSKSVSRAASPNRKGGKSGASTPLTPGAQAHPAALSAALSNLASAAAALLAPTPPPRLDRAPSYDDSQRPKEAANGEWLQGTFKTKRSIMLIYNPNPGDGANELHDRASGYVPGLGVWELVLVSDVFTICALLQIKINLASLMPATTVFAVRVLLAQTHSITSPRDPDSQKLTGTKHFVILEQGKRPPAGHLHPDKHYIALWRGPLAGGKDKVDGESGGSVKIDTKARLPNDNVSRPSTLPGVVTPINVSHALVLEVFFSVWGEDDKGQAMKVPGPGGLRMLRVSRPVVLPSVR</sequence>
<comment type="caution">
    <text evidence="2">The sequence shown here is derived from an EMBL/GenBank/DDBJ whole genome shotgun (WGS) entry which is preliminary data.</text>
</comment>